<dbReference type="GO" id="GO:0003676">
    <property type="term" value="F:nucleic acid binding"/>
    <property type="evidence" value="ECO:0007669"/>
    <property type="project" value="InterPro"/>
</dbReference>
<comment type="caution">
    <text evidence="2">The sequence shown here is derived from an EMBL/GenBank/DDBJ whole genome shotgun (WGS) entry which is preliminary data.</text>
</comment>
<dbReference type="EMBL" id="QUTI01014958">
    <property type="protein sequence ID" value="RLO11853.1"/>
    <property type="molecule type" value="Genomic_DNA"/>
</dbReference>
<feature type="domain" description="DDE-1" evidence="1">
    <location>
        <begin position="116"/>
        <end position="199"/>
    </location>
</feature>
<protein>
    <recommendedName>
        <fullName evidence="1">DDE-1 domain-containing protein</fullName>
    </recommendedName>
</protein>
<evidence type="ECO:0000313" key="3">
    <source>
        <dbReference type="Proteomes" id="UP000275652"/>
    </source>
</evidence>
<sequence length="259" mass="29810">MAATLSKFYTNLSTTSRETQRKKIYQWLAKKDHIAGLVSTTGTAKQRSWRRLGACTTLSHETEDMLVRWVHDMRKDGVPHPLFLILRTSKSKVKAVVQENLAVPQGFGKRLWESVEPMEAKFDCRVYGNPTAWWNGSISLSFLEFHFSERPDLDTKPVLFVWDDFSAHWTEEVVAYATSINVVLVRIPPRFTWICQPADALEDSEDTVQSPGPIASYTVRNQEEYAVFLDFAKAYGRVSWEYMFDTLDTFGFGPKFMAW</sequence>
<feature type="non-terminal residue" evidence="2">
    <location>
        <position position="1"/>
    </location>
</feature>
<organism evidence="2 3">
    <name type="scientific">Aphanomyces astaci</name>
    <name type="common">Crayfish plague agent</name>
    <dbReference type="NCBI Taxonomy" id="112090"/>
    <lineage>
        <taxon>Eukaryota</taxon>
        <taxon>Sar</taxon>
        <taxon>Stramenopiles</taxon>
        <taxon>Oomycota</taxon>
        <taxon>Saprolegniomycetes</taxon>
        <taxon>Saprolegniales</taxon>
        <taxon>Verrucalvaceae</taxon>
        <taxon>Aphanomyces</taxon>
    </lineage>
</organism>
<dbReference type="Proteomes" id="UP000275652">
    <property type="component" value="Unassembled WGS sequence"/>
</dbReference>
<gene>
    <name evidence="2" type="ORF">DYB28_014565</name>
</gene>
<reference evidence="2 3" key="1">
    <citation type="journal article" date="2018" name="J. Invertebr. Pathol.">
        <title>New genotyping method for the causative agent of crayfish plague (Aphanomyces astaci) based on whole genome data.</title>
        <authorList>
            <person name="Minardi D."/>
            <person name="Studholme D.J."/>
            <person name="van der Giezen M."/>
            <person name="Pretto T."/>
            <person name="Oidtmann B."/>
        </authorList>
    </citation>
    <scope>NUCLEOTIDE SEQUENCE [LARGE SCALE GENOMIC DNA]</scope>
    <source>
        <strain evidence="2 3">KB13</strain>
    </source>
</reference>
<dbReference type="AlphaFoldDB" id="A0A9X8E9E2"/>
<dbReference type="InterPro" id="IPR004875">
    <property type="entry name" value="DDE_SF_endonuclease_dom"/>
</dbReference>
<evidence type="ECO:0000259" key="1">
    <source>
        <dbReference type="Pfam" id="PF03184"/>
    </source>
</evidence>
<name>A0A9X8E9E2_APHAT</name>
<evidence type="ECO:0000313" key="2">
    <source>
        <dbReference type="EMBL" id="RLO11853.1"/>
    </source>
</evidence>
<accession>A0A9X8E9E2</accession>
<proteinExistence type="predicted"/>
<dbReference type="Pfam" id="PF03184">
    <property type="entry name" value="DDE_1"/>
    <property type="match status" value="1"/>
</dbReference>